<reference evidence="5 6" key="1">
    <citation type="journal article" date="2012" name="J. Bacteriol.">
        <title>Genome sequence of the cycloprodigiosin-producing bacterial strain Pseudoalteromonas rubra ATCC 29570(T).</title>
        <authorList>
            <person name="Xie B.B."/>
            <person name="Shu Y.L."/>
            <person name="Qin Q.L."/>
            <person name="Rong J.C."/>
            <person name="Zhang X.Y."/>
            <person name="Chen X.L."/>
            <person name="Zhou B.C."/>
            <person name="Zhang Y.Z."/>
        </authorList>
    </citation>
    <scope>NUCLEOTIDE SEQUENCE [LARGE SCALE GENOMIC DNA]</scope>
    <source>
        <strain evidence="5 6">DSM 6842</strain>
    </source>
</reference>
<evidence type="ECO:0008006" key="7">
    <source>
        <dbReference type="Google" id="ProtNLM"/>
    </source>
</evidence>
<gene>
    <name evidence="5" type="ORF">PRUB_a2015</name>
</gene>
<dbReference type="EMBL" id="AHCD03000020">
    <property type="protein sequence ID" value="KAF7788913.1"/>
    <property type="molecule type" value="Genomic_DNA"/>
</dbReference>
<dbReference type="Pfam" id="PF13988">
    <property type="entry name" value="DUF4225"/>
    <property type="match status" value="1"/>
</dbReference>
<name>A0A8T0CDY4_9GAMM</name>
<evidence type="ECO:0000313" key="5">
    <source>
        <dbReference type="EMBL" id="KAF7788913.1"/>
    </source>
</evidence>
<dbReference type="SUPFAM" id="SSF69318">
    <property type="entry name" value="Integrin alpha N-terminal domain"/>
    <property type="match status" value="2"/>
</dbReference>
<comment type="subcellular location">
    <subcellularLocation>
        <location evidence="1">Secreted</location>
    </subcellularLocation>
</comment>
<evidence type="ECO:0000256" key="2">
    <source>
        <dbReference type="ARBA" id="ARBA00022525"/>
    </source>
</evidence>
<accession>A0A8T0CDY4</accession>
<evidence type="ECO:0000256" key="1">
    <source>
        <dbReference type="ARBA" id="ARBA00004613"/>
    </source>
</evidence>
<dbReference type="InterPro" id="IPR050708">
    <property type="entry name" value="T6SS_VgrG/RHS"/>
</dbReference>
<keyword evidence="2" id="KW-0964">Secreted</keyword>
<dbReference type="InterPro" id="IPR013517">
    <property type="entry name" value="FG-GAP"/>
</dbReference>
<evidence type="ECO:0000256" key="4">
    <source>
        <dbReference type="ARBA" id="ARBA00023026"/>
    </source>
</evidence>
<dbReference type="PANTHER" id="PTHR32305">
    <property type="match status" value="1"/>
</dbReference>
<organism evidence="5 6">
    <name type="scientific">Pseudoalteromonas rubra</name>
    <dbReference type="NCBI Taxonomy" id="43658"/>
    <lineage>
        <taxon>Bacteria</taxon>
        <taxon>Pseudomonadati</taxon>
        <taxon>Pseudomonadota</taxon>
        <taxon>Gammaproteobacteria</taxon>
        <taxon>Alteromonadales</taxon>
        <taxon>Pseudoalteromonadaceae</taxon>
        <taxon>Pseudoalteromonas</taxon>
    </lineage>
</organism>
<dbReference type="InterPro" id="IPR011047">
    <property type="entry name" value="Quinoprotein_ADH-like_sf"/>
</dbReference>
<dbReference type="InterPro" id="IPR003284">
    <property type="entry name" value="Sal_SpvB"/>
</dbReference>
<dbReference type="Pfam" id="PF13517">
    <property type="entry name" value="FG-GAP_3"/>
    <property type="match status" value="1"/>
</dbReference>
<dbReference type="InterPro" id="IPR025320">
    <property type="entry name" value="DUF4225"/>
</dbReference>
<proteinExistence type="predicted"/>
<keyword evidence="4" id="KW-0843">Virulence</keyword>
<dbReference type="GO" id="GO:0005576">
    <property type="term" value="C:extracellular region"/>
    <property type="evidence" value="ECO:0007669"/>
    <property type="project" value="UniProtKB-SubCell"/>
</dbReference>
<evidence type="ECO:0000256" key="3">
    <source>
        <dbReference type="ARBA" id="ARBA00022729"/>
    </source>
</evidence>
<dbReference type="GO" id="GO:0005737">
    <property type="term" value="C:cytoplasm"/>
    <property type="evidence" value="ECO:0007669"/>
    <property type="project" value="InterPro"/>
</dbReference>
<dbReference type="PANTHER" id="PTHR32305:SF15">
    <property type="entry name" value="PROTEIN RHSA-RELATED"/>
    <property type="match status" value="1"/>
</dbReference>
<evidence type="ECO:0000313" key="6">
    <source>
        <dbReference type="Proteomes" id="UP000016480"/>
    </source>
</evidence>
<sequence length="2942" mass="325331">MVEHIAPIIASASVNEDNRQLVLGGAGFSAHAGRLFAQIENTSETHEIILGDITVSASGGVLTAQLTERLFEGYQNKGLLVEYRNQVSCLNNDVNSNYVGKVMCVDSRLTYKVRVDDQSPDTIIDMTENNFTISDSGYVYVGASKTARDSGDAPFYEVGDYSNTVTGLYVYNQNSDDGGWVFSTNDIDDKTDDQVIGKPLVIPSDGIDHVYFGAQNHKVYKFTHNPQNNSGSGFKFIWDQITGGPNTAGLQTDAIGNIYVGSMDQRLYSLLPETGQINWHYSFAPSGGIHALSGVGPDGLAAVTTQDGEMTMIDRTLIDKNAVSWSRLDDYLEMANPGWEPPASYLEANIIGHLLIAVHQRLPSKNEIAALSYAHLNGHSLEEVVNAIINAQVECQQNCADAIALRGSDNLAFTQVLIRRLMDQHISATTTVLGKTAEQWAQMLDTAQLRRAELVLLLQQPTYKNHSDTIQELLNIYFGYCFGSECNYSQDTDNDGIPNLVEIENGTSVNNPIDGLAAPTMTQLTDEPVKEGELLFSLESNDEIDFYIVHYQLDEGGESKDRVDVAIDEDDNPYPNFATRWKKAVRDGTYSFYAKACKTTQVQNQNYNSCSVSGSEVITVEIVHTPSELAPNVVIDNAAMSAQTDTINLSLNAELTPTIGNFRVSEAGSATYSLPIELPQGIAGVTPSVSLMYNSQQGDSSVALGWSLNAGSSISRCRAVLAIDGYSGPVAFDETDKYCLDGQRLIEVDNIDWPISNGVPSATYVLEKDAQLFIERYDTGNSEYFVVYGKDGSKKVFGGESASEVRVGRDDENMATLTWLLVREYDNMQSDSSVVQYDYATLGEGEKVLTTIRYSGYRVEFDYVASKVRSRTYMNHGSLSQSARLSKIWVKTSGSTSIELSSYDIAGNTSQPNGDGPRRLDKLQQCRGTICKKPILFDYNDLPIGHEFKNSRLLFDAKHNGGYNESQLVAFTFLDTQGNGNQELATLERIDGADKEYQLCIWAGQTIDDEQQLGCTNITRSDNDDQVTMLAMDVEGDGSQSLWINNKSDYEEGYLGYYWDKVDFDGARFTFGYPEVKYLTGKYLREIKTADFNGDGYADIAYKKQKDDLNLYIREWDRHAHMFVDEVVISIDTEKEVKATDKGSDWQTVDINFDGLADIIALRCGTDKCADGQPNRLYAYLNNGADAMFTPFTIAATGQYFRQFMLTDINSDGFLDILLQRATNDGDFVWNAYIAKAAVSNEKPSGANYQLVSFDLDGELDTFFSTESAELNKLVSPFVIDSDRNGINELYFKEAGAFNYHWRRFNWNPEAEVIERSSIRIETWGFNAQQGSLVFPADFDNNGTVDLILKSDNDIHAYYEHQQSTQAGLLRTITQGYGSKTQIHYTPMNTEGADAVYSQTMSALSNEMQNIAEDSQAFDEPEHRVQRLFNSLPLVSSVETESAVTGVNDEQILTVNYHYYDAKVQFGGRGMLGFGAITTTTEKDQIEFETTTRYYQAFPFTGMPKATEKRFGAQRISLSVNDYKYLQDKHTKSYQVFVQRSRECSARFDSVDLESRNTASDYFKSGYSCTETVSDEDVWGNVFTNSVKQYDVLPVNVNAFAHHNSSSAKNASTLLTETITSNCYDLACSSSYIDTTDYIKLGRLTEVTVEHVGSDSAPLYKEDKVTKKSAFAYYSSGPEKYLLKEERFNVGAGSDHELVKYYTYDSVGNIVTVTSSTSGEDCASDDALCRVTTNNYDASLHFIDSTSNDYFTPSSVVRRNAFGQPTQIMSVDESLSTVLYDKFGTKIGSHSATGTQRYTYLTTCSASGCAVQQNTLANGVLVEKKYIDINGRVFETHTRGKKDDHWFISKTHFDLHGRAMSQQAPGQEAVTTEYDVFDRVISVQDPNAGTITSHTQVGQTSTVTVSMDDNFSRVGVNEDKGLPGGSAHSQITEKDLLGRNYKVTDNQGNVLTYDYDVLGNNTTVQSSADNKVVLTNKFDAQGRLEYRETLDNGKWVYKYNAFGEVYEQTDARGIKTTTKYDKLGRKVLQTQSGPTDSDVLIESASSWHYSEEKEKDSDSPKITHQLHYATQGQWQQNYYYDEHGRLASTLTDLDGKSCSDKVTFNKTYGDLRYTHSDLKDAVASLCVIQQKFYDAYGRSTYQFDDYRRDNSDGYYAEARGIRKIYNQYGIVVAIQEARDTEKGIRYYDVDTGKVNERGLVTRYNKGLATVTLAYDSQGMVSAIDARYNQTDDETPYLQGDRYRFDSLGNLTYRSTLGLTTAQKFGYDTLNRIKTVNGVEKYQYCNNGNLKLKDGWKLIYGEGEGECDGHRLSERVRETTSGAPVGDFKPFTSGFDVTASSAALALSQKTETYAYDANGNETWMKKDGSTYRTQTYSGRNKVVSITGNGNKEVTFAYDVNNRRYKREDAGQTVYYVGALELTTRQVGNTTERFIRRYIGNEAIQIYYSDSDTKRSRLQWLFTDHQGSVTAVADSNYKLLGRYSYGVFGKRYEHQLSEVDKPAQNSLTLFTTIAPNMRAYTGHEPISLGGDDRVIHMNGRIYDSTTGRFMQADPVVQAPGNLQNYNAYSYVLNNPLSYTDPSGYFFKKLLKGAMKATGTWQLLRAIADNQFMSMFVQIGLALIPGCQSGICHAIYNAATTFAVTGSLNAGLKAGAISYAQSTALQKIGGSQTWGEAGSVQNIAANALVGGVASELQGGKFGHGFLSAGVASAFKPMLNDIGGAQSANSAIKTGNLEMLAKFKMHRIVGAAVIGGTTSVISGGKFANGAISGAFNQAFNGENNIQKMTETVKNKLIYYSSVAEVYGPRVITFAGGVVQVGTGVATCAASGGLACAGGVYLAMHGFNNMWEGWSGTDGLIRQGYRFAGELAGNATYGDFAYGAIDIGMSVYGAAKLVPSVESRKLFRNLNEDMVRSVKETSQGILMFNTTVDINTGVDTYIRMTSQ</sequence>
<dbReference type="Gene3D" id="2.180.10.10">
    <property type="entry name" value="RHS repeat-associated core"/>
    <property type="match status" value="1"/>
</dbReference>
<keyword evidence="3" id="KW-0732">Signal</keyword>
<dbReference type="Pfam" id="PF03534">
    <property type="entry name" value="SpvB"/>
    <property type="match status" value="1"/>
</dbReference>
<dbReference type="InterPro" id="IPR022385">
    <property type="entry name" value="Rhs_assc_core"/>
</dbReference>
<protein>
    <recommendedName>
        <fullName evidence="7">Insecticide toxin TcdB middle/N-terminal domain-containing protein</fullName>
    </recommendedName>
</protein>
<dbReference type="NCBIfam" id="TIGR03696">
    <property type="entry name" value="Rhs_assc_core"/>
    <property type="match status" value="1"/>
</dbReference>
<dbReference type="InterPro" id="IPR028994">
    <property type="entry name" value="Integrin_alpha_N"/>
</dbReference>
<comment type="caution">
    <text evidence="5">The sequence shown here is derived from an EMBL/GenBank/DDBJ whole genome shotgun (WGS) entry which is preliminary data.</text>
</comment>
<dbReference type="SUPFAM" id="SSF50998">
    <property type="entry name" value="Quinoprotein alcohol dehydrogenase-like"/>
    <property type="match status" value="1"/>
</dbReference>
<dbReference type="Gene3D" id="2.40.128.630">
    <property type="match status" value="1"/>
</dbReference>
<dbReference type="Proteomes" id="UP000016480">
    <property type="component" value="Unassembled WGS sequence"/>
</dbReference>